<dbReference type="RefSeq" id="WP_166586753.1">
    <property type="nucleotide sequence ID" value="NZ_WWEO01000043.1"/>
</dbReference>
<evidence type="ECO:0000313" key="3">
    <source>
        <dbReference type="Proteomes" id="UP000638732"/>
    </source>
</evidence>
<dbReference type="SMART" id="SM01034">
    <property type="entry name" value="BLUF"/>
    <property type="match status" value="1"/>
</dbReference>
<evidence type="ECO:0000259" key="1">
    <source>
        <dbReference type="PROSITE" id="PS50925"/>
    </source>
</evidence>
<dbReference type="Proteomes" id="UP000638732">
    <property type="component" value="Unassembled WGS sequence"/>
</dbReference>
<evidence type="ECO:0000313" key="2">
    <source>
        <dbReference type="EMBL" id="NCD70801.1"/>
    </source>
</evidence>
<keyword evidence="3" id="KW-1185">Reference proteome</keyword>
<feature type="domain" description="BLUF" evidence="1">
    <location>
        <begin position="1"/>
        <end position="92"/>
    </location>
</feature>
<dbReference type="GO" id="GO:0071949">
    <property type="term" value="F:FAD binding"/>
    <property type="evidence" value="ECO:0007669"/>
    <property type="project" value="InterPro"/>
</dbReference>
<dbReference type="InterPro" id="IPR007024">
    <property type="entry name" value="BLUF_domain"/>
</dbReference>
<dbReference type="PROSITE" id="PS50925">
    <property type="entry name" value="BLUF"/>
    <property type="match status" value="1"/>
</dbReference>
<dbReference type="InterPro" id="IPR036046">
    <property type="entry name" value="Acylphosphatase-like_dom_sf"/>
</dbReference>
<dbReference type="Pfam" id="PF04940">
    <property type="entry name" value="BLUF"/>
    <property type="match status" value="1"/>
</dbReference>
<dbReference type="SUPFAM" id="SSF54975">
    <property type="entry name" value="Acylphosphatase/BLUF domain-like"/>
    <property type="match status" value="1"/>
</dbReference>
<dbReference type="Gene3D" id="3.30.70.100">
    <property type="match status" value="1"/>
</dbReference>
<proteinExistence type="predicted"/>
<comment type="caution">
    <text evidence="2">The sequence shown here is derived from an EMBL/GenBank/DDBJ whole genome shotgun (WGS) entry which is preliminary data.</text>
</comment>
<name>A0A965ZJG8_9SPHI</name>
<dbReference type="AlphaFoldDB" id="A0A965ZJG8"/>
<accession>A0A965ZJG8</accession>
<dbReference type="GO" id="GO:0009882">
    <property type="term" value="F:blue light photoreceptor activity"/>
    <property type="evidence" value="ECO:0007669"/>
    <property type="project" value="InterPro"/>
</dbReference>
<protein>
    <recommendedName>
        <fullName evidence="1">BLUF domain-containing protein</fullName>
    </recommendedName>
</protein>
<reference evidence="2" key="1">
    <citation type="submission" date="2020-01" db="EMBL/GenBank/DDBJ databases">
        <authorList>
            <person name="Seo Y.L."/>
        </authorList>
    </citation>
    <scope>NUCLEOTIDE SEQUENCE</scope>
    <source>
        <strain evidence="2">R11</strain>
    </source>
</reference>
<organism evidence="2 3">
    <name type="scientific">Mucilaginibacter agri</name>
    <dbReference type="NCBI Taxonomy" id="2695265"/>
    <lineage>
        <taxon>Bacteria</taxon>
        <taxon>Pseudomonadati</taxon>
        <taxon>Bacteroidota</taxon>
        <taxon>Sphingobacteriia</taxon>
        <taxon>Sphingobacteriales</taxon>
        <taxon>Sphingobacteriaceae</taxon>
        <taxon>Mucilaginibacter</taxon>
    </lineage>
</organism>
<sequence length="139" mass="15943">MKYLIYMSSAVKPMSDDQLLDILTVSRERNAVKNITGMLLYGEGAFVQVLEGEADAVEEIYESIKADLRHKRLIEVSKGDLRIRNFPDWWMGFRTINNDVVSQFKGFINVKKDGFQANDEMHPALIVLRTFADTSNLLR</sequence>
<reference evidence="2" key="2">
    <citation type="submission" date="2020-10" db="EMBL/GenBank/DDBJ databases">
        <title>Mucilaginibacter sp. nov., isolated from soil.</title>
        <authorList>
            <person name="Jeon C.O."/>
        </authorList>
    </citation>
    <scope>NUCLEOTIDE SEQUENCE</scope>
    <source>
        <strain evidence="2">R11</strain>
    </source>
</reference>
<dbReference type="EMBL" id="WWEO01000043">
    <property type="protein sequence ID" value="NCD70801.1"/>
    <property type="molecule type" value="Genomic_DNA"/>
</dbReference>
<gene>
    <name evidence="2" type="ORF">GSY63_15660</name>
</gene>